<gene>
    <name evidence="2" type="ORF">GGX14DRAFT_408591</name>
</gene>
<feature type="region of interest" description="Disordered" evidence="1">
    <location>
        <begin position="217"/>
        <end position="241"/>
    </location>
</feature>
<organism evidence="2 3">
    <name type="scientific">Mycena pura</name>
    <dbReference type="NCBI Taxonomy" id="153505"/>
    <lineage>
        <taxon>Eukaryota</taxon>
        <taxon>Fungi</taxon>
        <taxon>Dikarya</taxon>
        <taxon>Basidiomycota</taxon>
        <taxon>Agaricomycotina</taxon>
        <taxon>Agaricomycetes</taxon>
        <taxon>Agaricomycetidae</taxon>
        <taxon>Agaricales</taxon>
        <taxon>Marasmiineae</taxon>
        <taxon>Mycenaceae</taxon>
        <taxon>Mycena</taxon>
    </lineage>
</organism>
<protein>
    <submittedName>
        <fullName evidence="2">Uncharacterized protein</fullName>
    </submittedName>
</protein>
<feature type="compositionally biased region" description="Polar residues" evidence="1">
    <location>
        <begin position="279"/>
        <end position="288"/>
    </location>
</feature>
<accession>A0AAD6UPV2</accession>
<sequence length="338" mass="37339">MSDHTLDIQFSILVAGLSLVPGNSARYISLGLALTMLGYHAARQQTPAARINALTCAITSANELLTRAPCTSARDQSRQWTRNFFCAPEKLKSQLQCQLLEIEGHGWKDYPQDVWCLLKSIDKCTKDVKSIRTKLQLSIEQDIQRKLDNEIQKAREVLAAIHSEPRRVTGKPRACACAVPVLLSATVGQTKEREITVQPSEHGSPGLEHTRLAHAGDVMPMPQPSDKQKKEKPSEHGSPGLEHARLALGARMVLVRPLLHPPREPPSSKLADMISVSRVMTSSDSGTNDSERKSSLPLQPQRAHPIERIASIRRRAAPRVQSVPNQSQSRPISEDPQN</sequence>
<evidence type="ECO:0000313" key="2">
    <source>
        <dbReference type="EMBL" id="KAJ7189720.1"/>
    </source>
</evidence>
<feature type="compositionally biased region" description="Basic and acidic residues" evidence="1">
    <location>
        <begin position="226"/>
        <end position="235"/>
    </location>
</feature>
<proteinExistence type="predicted"/>
<name>A0AAD6UPV2_9AGAR</name>
<dbReference type="AlphaFoldDB" id="A0AAD6UPV2"/>
<evidence type="ECO:0000313" key="3">
    <source>
        <dbReference type="Proteomes" id="UP001219525"/>
    </source>
</evidence>
<keyword evidence="3" id="KW-1185">Reference proteome</keyword>
<evidence type="ECO:0000256" key="1">
    <source>
        <dbReference type="SAM" id="MobiDB-lite"/>
    </source>
</evidence>
<reference evidence="2" key="1">
    <citation type="submission" date="2023-03" db="EMBL/GenBank/DDBJ databases">
        <title>Massive genome expansion in bonnet fungi (Mycena s.s.) driven by repeated elements and novel gene families across ecological guilds.</title>
        <authorList>
            <consortium name="Lawrence Berkeley National Laboratory"/>
            <person name="Harder C.B."/>
            <person name="Miyauchi S."/>
            <person name="Viragh M."/>
            <person name="Kuo A."/>
            <person name="Thoen E."/>
            <person name="Andreopoulos B."/>
            <person name="Lu D."/>
            <person name="Skrede I."/>
            <person name="Drula E."/>
            <person name="Henrissat B."/>
            <person name="Morin E."/>
            <person name="Kohler A."/>
            <person name="Barry K."/>
            <person name="LaButti K."/>
            <person name="Morin E."/>
            <person name="Salamov A."/>
            <person name="Lipzen A."/>
            <person name="Mereny Z."/>
            <person name="Hegedus B."/>
            <person name="Baldrian P."/>
            <person name="Stursova M."/>
            <person name="Weitz H."/>
            <person name="Taylor A."/>
            <person name="Grigoriev I.V."/>
            <person name="Nagy L.G."/>
            <person name="Martin F."/>
            <person name="Kauserud H."/>
        </authorList>
    </citation>
    <scope>NUCLEOTIDE SEQUENCE</scope>
    <source>
        <strain evidence="2">9144</strain>
    </source>
</reference>
<dbReference type="Proteomes" id="UP001219525">
    <property type="component" value="Unassembled WGS sequence"/>
</dbReference>
<comment type="caution">
    <text evidence="2">The sequence shown here is derived from an EMBL/GenBank/DDBJ whole genome shotgun (WGS) entry which is preliminary data.</text>
</comment>
<feature type="region of interest" description="Disordered" evidence="1">
    <location>
        <begin position="279"/>
        <end position="338"/>
    </location>
</feature>
<dbReference type="EMBL" id="JARJCW010000168">
    <property type="protein sequence ID" value="KAJ7189720.1"/>
    <property type="molecule type" value="Genomic_DNA"/>
</dbReference>
<feature type="compositionally biased region" description="Polar residues" evidence="1">
    <location>
        <begin position="322"/>
        <end position="338"/>
    </location>
</feature>